<reference evidence="3 4" key="1">
    <citation type="submission" date="2023-07" db="EMBL/GenBank/DDBJ databases">
        <title>Sorghum-associated microbial communities from plants grown in Nebraska, USA.</title>
        <authorList>
            <person name="Schachtman D."/>
        </authorList>
    </citation>
    <scope>NUCLEOTIDE SEQUENCE [LARGE SCALE GENOMIC DNA]</scope>
    <source>
        <strain evidence="3 4">DS1307</strain>
    </source>
</reference>
<keyword evidence="2" id="KW-0812">Transmembrane</keyword>
<proteinExistence type="predicted"/>
<evidence type="ECO:0000256" key="2">
    <source>
        <dbReference type="SAM" id="Phobius"/>
    </source>
</evidence>
<accession>A0ABT9PY86</accession>
<dbReference type="PANTHER" id="PTHR38766">
    <property type="entry name" value="FLAGELLAR PROTEIN FLIO"/>
    <property type="match status" value="1"/>
</dbReference>
<feature type="compositionally biased region" description="Basic and acidic residues" evidence="1">
    <location>
        <begin position="117"/>
        <end position="130"/>
    </location>
</feature>
<feature type="compositionally biased region" description="Basic and acidic residues" evidence="1">
    <location>
        <begin position="147"/>
        <end position="160"/>
    </location>
</feature>
<feature type="region of interest" description="Disordered" evidence="1">
    <location>
        <begin position="117"/>
        <end position="240"/>
    </location>
</feature>
<feature type="compositionally biased region" description="Low complexity" evidence="1">
    <location>
        <begin position="220"/>
        <end position="230"/>
    </location>
</feature>
<feature type="compositionally biased region" description="Low complexity" evidence="1">
    <location>
        <begin position="203"/>
        <end position="212"/>
    </location>
</feature>
<organism evidence="3 4">
    <name type="scientific">Neorhizobium huautlense</name>
    <dbReference type="NCBI Taxonomy" id="67774"/>
    <lineage>
        <taxon>Bacteria</taxon>
        <taxon>Pseudomonadati</taxon>
        <taxon>Pseudomonadota</taxon>
        <taxon>Alphaproteobacteria</taxon>
        <taxon>Hyphomicrobiales</taxon>
        <taxon>Rhizobiaceae</taxon>
        <taxon>Rhizobium/Agrobacterium group</taxon>
        <taxon>Neorhizobium</taxon>
    </lineage>
</organism>
<name>A0ABT9PY86_9HYPH</name>
<feature type="transmembrane region" description="Helical" evidence="2">
    <location>
        <begin position="12"/>
        <end position="34"/>
    </location>
</feature>
<evidence type="ECO:0000256" key="1">
    <source>
        <dbReference type="SAM" id="MobiDB-lite"/>
    </source>
</evidence>
<evidence type="ECO:0000313" key="3">
    <source>
        <dbReference type="EMBL" id="MDP9839432.1"/>
    </source>
</evidence>
<feature type="region of interest" description="Disordered" evidence="1">
    <location>
        <begin position="411"/>
        <end position="452"/>
    </location>
</feature>
<feature type="compositionally biased region" description="Low complexity" evidence="1">
    <location>
        <begin position="411"/>
        <end position="432"/>
    </location>
</feature>
<dbReference type="InterPro" id="IPR052205">
    <property type="entry name" value="FliO/MopB"/>
</dbReference>
<keyword evidence="2" id="KW-1133">Transmembrane helix</keyword>
<evidence type="ECO:0000313" key="4">
    <source>
        <dbReference type="Proteomes" id="UP001241472"/>
    </source>
</evidence>
<comment type="caution">
    <text evidence="3">The sequence shown here is derived from an EMBL/GenBank/DDBJ whole genome shotgun (WGS) entry which is preliminary data.</text>
</comment>
<feature type="compositionally biased region" description="Low complexity" evidence="1">
    <location>
        <begin position="173"/>
        <end position="182"/>
    </location>
</feature>
<protein>
    <recommendedName>
        <fullName evidence="5">Flagellar biosynthesis protein FliO</fullName>
    </recommendedName>
</protein>
<feature type="compositionally biased region" description="Low complexity" evidence="1">
    <location>
        <begin position="131"/>
        <end position="144"/>
    </location>
</feature>
<evidence type="ECO:0008006" key="5">
    <source>
        <dbReference type="Google" id="ProtNLM"/>
    </source>
</evidence>
<dbReference type="EMBL" id="JAUSRF010000016">
    <property type="protein sequence ID" value="MDP9839432.1"/>
    <property type="molecule type" value="Genomic_DNA"/>
</dbReference>
<dbReference type="PANTHER" id="PTHR38766:SF1">
    <property type="entry name" value="FLAGELLAR PROTEIN FLIO"/>
    <property type="match status" value="1"/>
</dbReference>
<keyword evidence="2" id="KW-0472">Membrane</keyword>
<gene>
    <name evidence="3" type="ORF">J2T09_004208</name>
</gene>
<dbReference type="Proteomes" id="UP001241472">
    <property type="component" value="Unassembled WGS sequence"/>
</dbReference>
<sequence length="471" mass="49229">MPEGIFGVETSQLLIAVGGVAAGFLCLILVLWLIRGRGGPSPFLRGGKNRQPRLQVLDAAAVDTRRRLVLVRRDDVEHLIMIGGPTDVVIESSIVDGRSPPYHTMMKTVSEPERAAIAEDQQPRVSEHPARPVAASAPPARAMPLTEKVEEPAKTEEKDNFAWLGSEPVELTPAARPAEPARPATPPQPVARKPEPPKLQETAAAPAQTAPVSPAPAAPAPKAAEVAPPAETRAADPKPVVDFPVIEPRATSAAMASPAPVVPAFSASSAAVAVAPVIVAPIAVKAEPAPMVRIDDAPSATPPATLHDAPKDVARNIEPGFEIESPRVENDAPSLDNAVDLLDAVRDRVFQQPRAEAAAASATAPIVTPVQRPAPAVVQMTPVQQQPAPAKPLGSDFERILEEEMATNLAGGNAAPAIGPATSNASSNTAASQLPRRDPGMPRVTGATQEPALQNEIARIFGEMSVTKDDR</sequence>
<dbReference type="RefSeq" id="WP_306838006.1">
    <property type="nucleotide sequence ID" value="NZ_JAUSRF010000016.1"/>
</dbReference>
<keyword evidence="4" id="KW-1185">Reference proteome</keyword>